<accession>A0A5Q0BEQ6</accession>
<evidence type="ECO:0000313" key="3">
    <source>
        <dbReference type="EMBL" id="QFY41989.1"/>
    </source>
</evidence>
<organism evidence="3 4">
    <name type="scientific">Candidatus Methylospira mobilis</name>
    <dbReference type="NCBI Taxonomy" id="1808979"/>
    <lineage>
        <taxon>Bacteria</taxon>
        <taxon>Pseudomonadati</taxon>
        <taxon>Pseudomonadota</taxon>
        <taxon>Gammaproteobacteria</taxon>
        <taxon>Methylococcales</taxon>
        <taxon>Methylococcaceae</taxon>
        <taxon>Candidatus Methylospira</taxon>
    </lineage>
</organism>
<dbReference type="OrthoDB" id="9155093at2"/>
<feature type="domain" description="Nitrile hydratase alpha/Thiocyanate hydrolase gamma" evidence="2">
    <location>
        <begin position="12"/>
        <end position="72"/>
    </location>
</feature>
<keyword evidence="4" id="KW-1185">Reference proteome</keyword>
<gene>
    <name evidence="3" type="ORF">F6R98_04540</name>
</gene>
<name>A0A5Q0BEQ6_9GAMM</name>
<dbReference type="Proteomes" id="UP000325755">
    <property type="component" value="Chromosome"/>
</dbReference>
<protein>
    <submittedName>
        <fullName evidence="3">NHLP leader peptide family natural product</fullName>
    </submittedName>
</protein>
<dbReference type="InParanoid" id="A0A5Q0BEQ6"/>
<dbReference type="NCBIfam" id="TIGR03793">
    <property type="entry name" value="leader_NHLP"/>
    <property type="match status" value="1"/>
</dbReference>
<dbReference type="Gene3D" id="3.90.330.10">
    <property type="entry name" value="Nitrile hydratase alpha /Thiocyanate hydrolase gamma"/>
    <property type="match status" value="1"/>
</dbReference>
<sequence length="158" mass="17554">MNTEYKQVANDEQAEYEVQYARLIAKCWSDATFKAKLLTNTEGTLKEEGFELAEGVTVKALENTDSLFHIVIPERTAELSDEELDGVAGGVNFRKIRAAIGRTGVTIKNHTVAGFIELKNHGEAAGKDIRAGYQWVGGTLVERQPGETGSHFWKNRPW</sequence>
<dbReference type="GO" id="GO:0003824">
    <property type="term" value="F:catalytic activity"/>
    <property type="evidence" value="ECO:0007669"/>
    <property type="project" value="InterPro"/>
</dbReference>
<evidence type="ECO:0000313" key="4">
    <source>
        <dbReference type="Proteomes" id="UP000325755"/>
    </source>
</evidence>
<dbReference type="Pfam" id="PF02979">
    <property type="entry name" value="NHase_alpha"/>
    <property type="match status" value="1"/>
</dbReference>
<dbReference type="KEGG" id="mmob:F6R98_04540"/>
<evidence type="ECO:0000256" key="1">
    <source>
        <dbReference type="ARBA" id="ARBA00022723"/>
    </source>
</evidence>
<reference evidence="3 4" key="1">
    <citation type="submission" date="2019-09" db="EMBL/GenBank/DDBJ databases">
        <title>Ecophysiology of the spiral-shaped methanotroph Methylospira mobilis as revealed by the complete genome sequence.</title>
        <authorList>
            <person name="Oshkin I.Y."/>
            <person name="Dedysh S.N."/>
            <person name="Miroshnikov K."/>
            <person name="Danilova O.V."/>
            <person name="Hakobyan A."/>
            <person name="Liesack W."/>
        </authorList>
    </citation>
    <scope>NUCLEOTIDE SEQUENCE [LARGE SCALE GENOMIC DNA]</scope>
    <source>
        <strain evidence="3 4">Shm1</strain>
    </source>
</reference>
<dbReference type="SUPFAM" id="SSF56209">
    <property type="entry name" value="Nitrile hydratase alpha chain"/>
    <property type="match status" value="1"/>
</dbReference>
<dbReference type="InterPro" id="IPR004232">
    <property type="entry name" value="CN_Hdrtase_a/SCN_Hdrlase_g"/>
</dbReference>
<dbReference type="InterPro" id="IPR022513">
    <property type="entry name" value="TOMM_pelo"/>
</dbReference>
<dbReference type="RefSeq" id="WP_153247974.1">
    <property type="nucleotide sequence ID" value="NZ_CP135727.1"/>
</dbReference>
<dbReference type="GO" id="GO:0046914">
    <property type="term" value="F:transition metal ion binding"/>
    <property type="evidence" value="ECO:0007669"/>
    <property type="project" value="InterPro"/>
</dbReference>
<dbReference type="AlphaFoldDB" id="A0A5Q0BEQ6"/>
<dbReference type="EMBL" id="CP044205">
    <property type="protein sequence ID" value="QFY41989.1"/>
    <property type="molecule type" value="Genomic_DNA"/>
</dbReference>
<proteinExistence type="predicted"/>
<dbReference type="InterPro" id="IPR036648">
    <property type="entry name" value="CN_Hdrase_a/SCN_Hdrase_g_sf"/>
</dbReference>
<evidence type="ECO:0000259" key="2">
    <source>
        <dbReference type="Pfam" id="PF02979"/>
    </source>
</evidence>
<keyword evidence="1" id="KW-0479">Metal-binding</keyword>